<evidence type="ECO:0000259" key="5">
    <source>
        <dbReference type="PROSITE" id="PS51743"/>
    </source>
</evidence>
<name>A0A7H0RR01_9VIRU</name>
<dbReference type="InterPro" id="IPR001788">
    <property type="entry name" value="RNA-dep_RNA_pol_alsuvir"/>
</dbReference>
<evidence type="ECO:0000256" key="3">
    <source>
        <dbReference type="ARBA" id="ARBA00022953"/>
    </source>
</evidence>
<dbReference type="EMBL" id="MT338016">
    <property type="protein sequence ID" value="QNQ74055.1"/>
    <property type="molecule type" value="Genomic_RNA"/>
</dbReference>
<accession>A0A7H0RR01</accession>
<feature type="domain" description="Alphavirus-like MT" evidence="5">
    <location>
        <begin position="89"/>
        <end position="292"/>
    </location>
</feature>
<dbReference type="PROSITE" id="PS51743">
    <property type="entry name" value="ALPHAVIRUS_MT"/>
    <property type="match status" value="1"/>
</dbReference>
<evidence type="ECO:0000256" key="2">
    <source>
        <dbReference type="ARBA" id="ARBA00022695"/>
    </source>
</evidence>
<dbReference type="InterPro" id="IPR002588">
    <property type="entry name" value="Alphavirus-like_MT_dom"/>
</dbReference>
<evidence type="ECO:0000256" key="1">
    <source>
        <dbReference type="ARBA" id="ARBA00022679"/>
    </source>
</evidence>
<evidence type="ECO:0000259" key="4">
    <source>
        <dbReference type="PROSITE" id="PS50507"/>
    </source>
</evidence>
<keyword evidence="1" id="KW-0808">Transferase</keyword>
<keyword evidence="3" id="KW-0693">Viral RNA replication</keyword>
<dbReference type="InterPro" id="IPR007094">
    <property type="entry name" value="RNA-dir_pol_PSvirus"/>
</dbReference>
<dbReference type="Pfam" id="PF00978">
    <property type="entry name" value="RdRP_2"/>
    <property type="match status" value="1"/>
</dbReference>
<reference evidence="6" key="1">
    <citation type="journal article" date="2020" name="Virus Evol.">
        <title>Analysis of the virome associated to grapevine downy mildew lesions reveals new mycovirus lineages.</title>
        <authorList>
            <person name="Chiapello M."/>
            <person name="Rodriguez-Romero J."/>
            <person name="Ayllon M.A."/>
            <person name="Turina M."/>
        </authorList>
    </citation>
    <scope>NUCLEOTIDE SEQUENCE</scope>
    <source>
        <strain evidence="6">DMG-D_Contig4</strain>
    </source>
</reference>
<dbReference type="SUPFAM" id="SSF56672">
    <property type="entry name" value="DNA/RNA polymerases"/>
    <property type="match status" value="1"/>
</dbReference>
<dbReference type="GO" id="GO:0008174">
    <property type="term" value="F:mRNA methyltransferase activity"/>
    <property type="evidence" value="ECO:0007669"/>
    <property type="project" value="UniProtKB-UniRule"/>
</dbReference>
<proteinExistence type="predicted"/>
<dbReference type="GO" id="GO:0016556">
    <property type="term" value="P:mRNA modification"/>
    <property type="evidence" value="ECO:0007669"/>
    <property type="project" value="InterPro"/>
</dbReference>
<dbReference type="InterPro" id="IPR043502">
    <property type="entry name" value="DNA/RNA_pol_sf"/>
</dbReference>
<organism evidence="6">
    <name type="scientific">Plasmopara viticola lesion associated vivivirus 1</name>
    <dbReference type="NCBI Taxonomy" id="2770120"/>
    <lineage>
        <taxon>Viruses</taxon>
        <taxon>Riboviria</taxon>
    </lineage>
</organism>
<dbReference type="GO" id="GO:0003723">
    <property type="term" value="F:RNA binding"/>
    <property type="evidence" value="ECO:0007669"/>
    <property type="project" value="InterPro"/>
</dbReference>
<keyword evidence="2" id="KW-0548">Nucleotidyltransferase</keyword>
<feature type="domain" description="RdRp catalytic" evidence="4">
    <location>
        <begin position="903"/>
        <end position="1016"/>
    </location>
</feature>
<dbReference type="GO" id="GO:0006351">
    <property type="term" value="P:DNA-templated transcription"/>
    <property type="evidence" value="ECO:0007669"/>
    <property type="project" value="InterPro"/>
</dbReference>
<protein>
    <submittedName>
        <fullName evidence="6">RdRp</fullName>
    </submittedName>
</protein>
<evidence type="ECO:0000313" key="6">
    <source>
        <dbReference type="EMBL" id="QNQ74055.1"/>
    </source>
</evidence>
<dbReference type="GO" id="GO:0006396">
    <property type="term" value="P:RNA processing"/>
    <property type="evidence" value="ECO:0007669"/>
    <property type="project" value="InterPro"/>
</dbReference>
<dbReference type="PROSITE" id="PS50507">
    <property type="entry name" value="RDRP_SSRNA_POS"/>
    <property type="match status" value="1"/>
</dbReference>
<dbReference type="GO" id="GO:0003968">
    <property type="term" value="F:RNA-directed RNA polymerase activity"/>
    <property type="evidence" value="ECO:0007669"/>
    <property type="project" value="InterPro"/>
</dbReference>
<sequence>MSRVTFDEGSVGGAPSVISLGDQLEKQSVYGVNHPKHERLTQMLTDELQRIVDRESQRAGSRRSVIITEGVSVPQQAAMEREYPEYSIKWLPLHKPVHADFVARRQLASEHMGDFVRRYADTVIHMGSGILNTVLRNDDKVHFETDEENPVAAHENHSAMVSVLRLGSAGPKLAEETGIAISPDAFRKFVTGSAWARCVRGQTCAHKADAFTVDLSMYPMSMSQVMAGMLQAGATVGAVMLPYHPIMLRQSDGELPGFGFHYSINEQNVVFKYPEGTAGASHFDLVAWHEWLAADYRRVNTVNGQRAFKFEIRNVRGCFLFITLVEVDPKLPEPKHSQHTLDLHYGKGLVLVRCPRLKSLAHDPVDPSSWEEKEIVATQSVVSKLYELGMSQPQAQFSKYALIKRAAVVDSRVTTEGTSVSVNPALSEADMHHLVLAVHARAFVDRYNMGTLHSKLMHNLDAVAGFSKLSYGHRFLAVLYACHTGLWDFFIGNPLDGFRNVMDRFRAWIGRLPSMAMPYFQAHPTFMKFEKVSEAWIKKWAKTARSMVFRDYYLRDLRGSYVVPHLQVAPSSRLASGSATEEFRTGVVRDDVVDIREQGPTNSDQHELTERMAEINDFLGEPESRFNVTSYEAVPTADAEAVRSDYNIDPDYVQTLTHLHEAVFPGIAQQDYEVDPASLSLDPQDRTLEAEYLRFPSEPAPLPADRKVFKSRIQAYQVEKRPQTTPELLSSMTARNLSAPRLSLPQNNDVLFLEIWDVFLNTACRPEARDMLLKYQSDPLQLGKEAFVSWTKKAKPEALKSMLGDLALTGKAFEEYDVGEYIAMLKADVKPPLSDKPNHTRIEPQVIVYHQKILSSLYSSIFRVIADRFLSLLKPNILFNLKKDRKGIKDHIQVNHPWGVDALKYLENDFSKYDKSQGEFVFLLEAFIFEQLGLNKQLLDRWLAGHAECKIRAFSLGLVLHLQYQRKSGDATTALGNGILNMVSVMYAYRGSDIVWAVFMGDDSLACVKRVVGADDAVQVLGEIFNLQAKFYITDAPYFASMFIKLDERLNRVSVVPDPMRLIERWAMSVNAEDPMWHERWVSARDVCSIFESRVNTAGVGRMMRERYPIPDGVDVEGVFDAVATCISTEERFRAKHEASYTLIHY</sequence>
<dbReference type="GO" id="GO:0039694">
    <property type="term" value="P:viral RNA genome replication"/>
    <property type="evidence" value="ECO:0007669"/>
    <property type="project" value="InterPro"/>
</dbReference>